<dbReference type="AlphaFoldDB" id="A0A7D9HJL0"/>
<keyword evidence="2" id="KW-1185">Reference proteome</keyword>
<dbReference type="Proteomes" id="UP001152795">
    <property type="component" value="Unassembled WGS sequence"/>
</dbReference>
<reference evidence="1" key="1">
    <citation type="submission" date="2020-04" db="EMBL/GenBank/DDBJ databases">
        <authorList>
            <person name="Alioto T."/>
            <person name="Alioto T."/>
            <person name="Gomez Garrido J."/>
        </authorList>
    </citation>
    <scope>NUCLEOTIDE SEQUENCE</scope>
    <source>
        <strain evidence="1">A484AB</strain>
    </source>
</reference>
<proteinExistence type="predicted"/>
<organism evidence="1 2">
    <name type="scientific">Paramuricea clavata</name>
    <name type="common">Red gorgonian</name>
    <name type="synonym">Violescent sea-whip</name>
    <dbReference type="NCBI Taxonomy" id="317549"/>
    <lineage>
        <taxon>Eukaryota</taxon>
        <taxon>Metazoa</taxon>
        <taxon>Cnidaria</taxon>
        <taxon>Anthozoa</taxon>
        <taxon>Octocorallia</taxon>
        <taxon>Malacalcyonacea</taxon>
        <taxon>Plexauridae</taxon>
        <taxon>Paramuricea</taxon>
    </lineage>
</organism>
<protein>
    <submittedName>
        <fullName evidence="1">Uncharacterized protein</fullName>
    </submittedName>
</protein>
<sequence>MEKFFKRQLLELWERGHYDPEDEDDRNILAFIYIPIVQREVNIFIELWNNSRSRLQKNTLMPDGIPNFIYSNPEEYGMVDRGWEVSLAELQAVARVSGVLAVEQDYLPVEFATRCCAVVPEPENIPSKDAARFYLTLRREIKQ</sequence>
<gene>
    <name evidence="1" type="ORF">PACLA_8A013244</name>
</gene>
<evidence type="ECO:0000313" key="2">
    <source>
        <dbReference type="Proteomes" id="UP001152795"/>
    </source>
</evidence>
<comment type="caution">
    <text evidence="1">The sequence shown here is derived from an EMBL/GenBank/DDBJ whole genome shotgun (WGS) entry which is preliminary data.</text>
</comment>
<dbReference type="EMBL" id="CACRXK020000742">
    <property type="protein sequence ID" value="CAB3984461.1"/>
    <property type="molecule type" value="Genomic_DNA"/>
</dbReference>
<evidence type="ECO:0000313" key="1">
    <source>
        <dbReference type="EMBL" id="CAB3984461.1"/>
    </source>
</evidence>
<accession>A0A7D9HJL0</accession>
<name>A0A7D9HJL0_PARCT</name>